<protein>
    <submittedName>
        <fullName evidence="2">Uncharacterized protein</fullName>
    </submittedName>
</protein>
<proteinExistence type="predicted"/>
<dbReference type="AlphaFoldDB" id="A0A930YLL3"/>
<dbReference type="Proteomes" id="UP000660668">
    <property type="component" value="Unassembled WGS sequence"/>
</dbReference>
<evidence type="ECO:0000313" key="3">
    <source>
        <dbReference type="Proteomes" id="UP000660668"/>
    </source>
</evidence>
<accession>A0A930YLL3</accession>
<sequence>MATAPEALHPEAPPASPEHTYPAMPWSTTEALILQHGCWTGEAPENDAVPKHAVVTLPGRPVALVPAAVGFSIWLGPDGVPESGDERAGTLHAFCP</sequence>
<organism evidence="2 3">
    <name type="scientific">Nocardioides agariphilus</name>
    <dbReference type="NCBI Taxonomy" id="433664"/>
    <lineage>
        <taxon>Bacteria</taxon>
        <taxon>Bacillati</taxon>
        <taxon>Actinomycetota</taxon>
        <taxon>Actinomycetes</taxon>
        <taxon>Propionibacteriales</taxon>
        <taxon>Nocardioidaceae</taxon>
        <taxon>Nocardioides</taxon>
    </lineage>
</organism>
<reference evidence="2" key="1">
    <citation type="submission" date="2020-11" db="EMBL/GenBank/DDBJ databases">
        <title>Nocardioides cynanchi sp. nov., isolated from soil of rhizosphere of Cynanchum wilfordii.</title>
        <authorList>
            <person name="Lee J.-S."/>
            <person name="Suh M.K."/>
            <person name="Kim J.-S."/>
        </authorList>
    </citation>
    <scope>NUCLEOTIDE SEQUENCE</scope>
    <source>
        <strain evidence="2">KCTC 19276</strain>
    </source>
</reference>
<dbReference type="EMBL" id="JADKPO010000005">
    <property type="protein sequence ID" value="MBF4767189.1"/>
    <property type="molecule type" value="Genomic_DNA"/>
</dbReference>
<comment type="caution">
    <text evidence="2">The sequence shown here is derived from an EMBL/GenBank/DDBJ whole genome shotgun (WGS) entry which is preliminary data.</text>
</comment>
<dbReference type="RefSeq" id="WP_194695342.1">
    <property type="nucleotide sequence ID" value="NZ_JADKPO010000005.1"/>
</dbReference>
<evidence type="ECO:0000256" key="1">
    <source>
        <dbReference type="SAM" id="MobiDB-lite"/>
    </source>
</evidence>
<gene>
    <name evidence="2" type="ORF">ISU10_05355</name>
</gene>
<keyword evidence="3" id="KW-1185">Reference proteome</keyword>
<feature type="region of interest" description="Disordered" evidence="1">
    <location>
        <begin position="1"/>
        <end position="24"/>
    </location>
</feature>
<evidence type="ECO:0000313" key="2">
    <source>
        <dbReference type="EMBL" id="MBF4767189.1"/>
    </source>
</evidence>
<name>A0A930YLL3_9ACTN</name>